<evidence type="ECO:0000313" key="2">
    <source>
        <dbReference type="Proteomes" id="UP001530315"/>
    </source>
</evidence>
<dbReference type="AlphaFoldDB" id="A0ABD3NZK1"/>
<protein>
    <submittedName>
        <fullName evidence="1">Uncharacterized protein</fullName>
    </submittedName>
</protein>
<gene>
    <name evidence="1" type="ORF">ACHAW5_000398</name>
</gene>
<accession>A0ABD3NZK1</accession>
<dbReference type="Proteomes" id="UP001530315">
    <property type="component" value="Unassembled WGS sequence"/>
</dbReference>
<organism evidence="1 2">
    <name type="scientific">Stephanodiscus triporus</name>
    <dbReference type="NCBI Taxonomy" id="2934178"/>
    <lineage>
        <taxon>Eukaryota</taxon>
        <taxon>Sar</taxon>
        <taxon>Stramenopiles</taxon>
        <taxon>Ochrophyta</taxon>
        <taxon>Bacillariophyta</taxon>
        <taxon>Coscinodiscophyceae</taxon>
        <taxon>Thalassiosirophycidae</taxon>
        <taxon>Stephanodiscales</taxon>
        <taxon>Stephanodiscaceae</taxon>
        <taxon>Stephanodiscus</taxon>
    </lineage>
</organism>
<proteinExistence type="predicted"/>
<reference evidence="1 2" key="1">
    <citation type="submission" date="2024-10" db="EMBL/GenBank/DDBJ databases">
        <title>Updated reference genomes for cyclostephanoid diatoms.</title>
        <authorList>
            <person name="Roberts W.R."/>
            <person name="Alverson A.J."/>
        </authorList>
    </citation>
    <scope>NUCLEOTIDE SEQUENCE [LARGE SCALE GENOMIC DNA]</scope>
    <source>
        <strain evidence="1 2">AJA276-08</strain>
    </source>
</reference>
<keyword evidence="2" id="KW-1185">Reference proteome</keyword>
<comment type="caution">
    <text evidence="1">The sequence shown here is derived from an EMBL/GenBank/DDBJ whole genome shotgun (WGS) entry which is preliminary data.</text>
</comment>
<sequence length="265" mass="29809">MCVADDVMSVTGRIRCCGICGVVACDEHCGVQGVSLIEVTDADERTNAGCIECRGWNRSSRWSFSVPRTVAGASTDRRRRGIWPPISCRVPMVPRITRVCTDCVELFTLRSFGTKYTFPCRYFKCDRLLIPSSIVELKRCMTPFPLNELPTSLNPIVEFLGGRDLSSFGLVCTKIFRKVGACRGHRDEIQRPVAHRTVWDRYLSHGKDVATRRWCTPGTNTQSLCSPDDGKTWVGVLNQMEQLTRSIFYFDFQITSVDDGARCVT</sequence>
<name>A0ABD3NZK1_9STRA</name>
<dbReference type="EMBL" id="JALLAZ020001087">
    <property type="protein sequence ID" value="KAL3781007.1"/>
    <property type="molecule type" value="Genomic_DNA"/>
</dbReference>
<evidence type="ECO:0000313" key="1">
    <source>
        <dbReference type="EMBL" id="KAL3781007.1"/>
    </source>
</evidence>